<proteinExistence type="inferred from homology"/>
<dbReference type="InterPro" id="IPR029061">
    <property type="entry name" value="THDP-binding"/>
</dbReference>
<keyword evidence="5" id="KW-1185">Reference proteome</keyword>
<dbReference type="VEuPathDB" id="ToxoDB:EMWEY_00054560"/>
<protein>
    <recommendedName>
        <fullName evidence="2">2-oxoisovalerate dehydrogenase subunit alpha</fullName>
        <ecNumber evidence="2">1.2.4.4</ecNumber>
    </recommendedName>
    <alternativeName>
        <fullName evidence="2">Branched-chain alpha-keto acid dehydrogenase E1 component alpha chain</fullName>
    </alternativeName>
</protein>
<dbReference type="Pfam" id="PF00676">
    <property type="entry name" value="E1_dh"/>
    <property type="match status" value="1"/>
</dbReference>
<dbReference type="EMBL" id="HG719968">
    <property type="protein sequence ID" value="CDJ58943.1"/>
    <property type="molecule type" value="Genomic_DNA"/>
</dbReference>
<keyword evidence="2" id="KW-0786">Thiamine pyrophosphate</keyword>
<comment type="function">
    <text evidence="2">The branched-chain alpha-keto dehydrogenase complex catalyzes the overall conversion of alpha-keto acids to acyl-CoA and CO(2). It contains multiple copies of three enzymatic components: branched-chain alpha-keto acid decarboxylase (E1), lipoamide acyltransferase (E2) and lipoamide dehydrogenase (E3).</text>
</comment>
<comment type="similarity">
    <text evidence="2">Belongs to the BCKDHA family.</text>
</comment>
<dbReference type="GO" id="GO:0003863">
    <property type="term" value="F:branched-chain 2-oxo acid dehydrogenase activity"/>
    <property type="evidence" value="ECO:0007669"/>
    <property type="project" value="UniProtKB-EC"/>
</dbReference>
<reference evidence="4" key="1">
    <citation type="submission" date="2013-10" db="EMBL/GenBank/DDBJ databases">
        <title>Genomic analysis of the causative agents of coccidiosis in chickens.</title>
        <authorList>
            <person name="Reid A.J."/>
            <person name="Blake D."/>
            <person name="Billington K."/>
            <person name="Browne H."/>
            <person name="Dunn M."/>
            <person name="Hung S."/>
            <person name="Kawahara F."/>
            <person name="Miranda-Saavedra D."/>
            <person name="Mourier T."/>
            <person name="Nagra H."/>
            <person name="Otto T.D."/>
            <person name="Rawlings N."/>
            <person name="Sanchez A."/>
            <person name="Sanders M."/>
            <person name="Subramaniam C."/>
            <person name="Tay Y."/>
            <person name="Dear P."/>
            <person name="Doerig C."/>
            <person name="Gruber A."/>
            <person name="Parkinson J."/>
            <person name="Shirley M."/>
            <person name="Wan K.L."/>
            <person name="Berriman M."/>
            <person name="Tomley F."/>
            <person name="Pain A."/>
        </authorList>
    </citation>
    <scope>NUCLEOTIDE SEQUENCE [LARGE SCALE GENOMIC DNA]</scope>
    <source>
        <strain evidence="4">Weybridge</strain>
    </source>
</reference>
<dbReference type="PANTHER" id="PTHR43380:SF1">
    <property type="entry name" value="2-OXOISOVALERATE DEHYDROGENASE SUBUNIT ALPHA, MITOCHONDRIAL"/>
    <property type="match status" value="1"/>
</dbReference>
<dbReference type="EC" id="1.2.4.4" evidence="2"/>
<dbReference type="GO" id="GO:0009083">
    <property type="term" value="P:branched-chain amino acid catabolic process"/>
    <property type="evidence" value="ECO:0007669"/>
    <property type="project" value="TreeGrafter"/>
</dbReference>
<comment type="cofactor">
    <cofactor evidence="2">
        <name>thiamine diphosphate</name>
        <dbReference type="ChEBI" id="CHEBI:58937"/>
    </cofactor>
</comment>
<feature type="domain" description="Dehydrogenase E1 component" evidence="3">
    <location>
        <begin position="3"/>
        <end position="44"/>
    </location>
</feature>
<evidence type="ECO:0000256" key="2">
    <source>
        <dbReference type="RuleBase" id="RU365014"/>
    </source>
</evidence>
<dbReference type="SUPFAM" id="SSF52518">
    <property type="entry name" value="Thiamin diphosphate-binding fold (THDP-binding)"/>
    <property type="match status" value="1"/>
</dbReference>
<evidence type="ECO:0000313" key="4">
    <source>
        <dbReference type="EMBL" id="CDJ58943.1"/>
    </source>
</evidence>
<evidence type="ECO:0000313" key="5">
    <source>
        <dbReference type="Proteomes" id="UP000030763"/>
    </source>
</evidence>
<dbReference type="Proteomes" id="UP000030763">
    <property type="component" value="Unassembled WGS sequence"/>
</dbReference>
<organism evidence="4 5">
    <name type="scientific">Eimeria maxima</name>
    <name type="common">Coccidian parasite</name>
    <dbReference type="NCBI Taxonomy" id="5804"/>
    <lineage>
        <taxon>Eukaryota</taxon>
        <taxon>Sar</taxon>
        <taxon>Alveolata</taxon>
        <taxon>Apicomplexa</taxon>
        <taxon>Conoidasida</taxon>
        <taxon>Coccidia</taxon>
        <taxon>Eucoccidiorida</taxon>
        <taxon>Eimeriorina</taxon>
        <taxon>Eimeriidae</taxon>
        <taxon>Eimeria</taxon>
    </lineage>
</organism>
<evidence type="ECO:0000256" key="1">
    <source>
        <dbReference type="ARBA" id="ARBA00023002"/>
    </source>
</evidence>
<comment type="catalytic activity">
    <reaction evidence="2">
        <text>N(6)-[(R)-lipoyl]-L-lysyl-[protein] + 3-methyl-2-oxobutanoate + H(+) = N(6)-[(R)-S(8)-2-methylpropanoyldihydrolipoyl]-L-lysyl-[protein] + CO2</text>
        <dbReference type="Rhea" id="RHEA:13457"/>
        <dbReference type="Rhea" id="RHEA-COMP:10474"/>
        <dbReference type="Rhea" id="RHEA-COMP:10497"/>
        <dbReference type="ChEBI" id="CHEBI:11851"/>
        <dbReference type="ChEBI" id="CHEBI:15378"/>
        <dbReference type="ChEBI" id="CHEBI:16526"/>
        <dbReference type="ChEBI" id="CHEBI:83099"/>
        <dbReference type="ChEBI" id="CHEBI:83142"/>
        <dbReference type="EC" id="1.2.4.4"/>
    </reaction>
</comment>
<dbReference type="PANTHER" id="PTHR43380">
    <property type="entry name" value="2-OXOISOVALERATE DEHYDROGENASE SUBUNIT ALPHA, MITOCHONDRIAL"/>
    <property type="match status" value="1"/>
</dbReference>
<dbReference type="AlphaFoldDB" id="U6M796"/>
<dbReference type="RefSeq" id="XP_013335591.1">
    <property type="nucleotide sequence ID" value="XM_013480137.1"/>
</dbReference>
<dbReference type="InterPro" id="IPR001017">
    <property type="entry name" value="DH_E1"/>
</dbReference>
<keyword evidence="1 2" id="KW-0560">Oxidoreductase</keyword>
<dbReference type="GeneID" id="25339442"/>
<dbReference type="OrthoDB" id="3845at2759"/>
<reference evidence="4" key="2">
    <citation type="submission" date="2013-10" db="EMBL/GenBank/DDBJ databases">
        <authorList>
            <person name="Aslett M."/>
        </authorList>
    </citation>
    <scope>NUCLEOTIDE SEQUENCE [LARGE SCALE GENOMIC DNA]</scope>
    <source>
        <strain evidence="4">Weybridge</strain>
    </source>
</reference>
<gene>
    <name evidence="4" type="ORF">EMWEY_00054560</name>
</gene>
<accession>U6M796</accession>
<dbReference type="Gene3D" id="3.40.50.970">
    <property type="match status" value="1"/>
</dbReference>
<dbReference type="InterPro" id="IPR050771">
    <property type="entry name" value="Alpha-ketoacid_DH_E1_comp"/>
</dbReference>
<evidence type="ECO:0000259" key="3">
    <source>
        <dbReference type="Pfam" id="PF00676"/>
    </source>
</evidence>
<name>U6M796_EIMMA</name>
<sequence>MLYSVQRQGRFSFYIQNQGEEATQIGIGKALQPEDHLFCQYRYEYVQGIGCIINERVYCPGYIRTIIKYPTVWVLVMPSVLAMRRELLSVSSERLLEYKIE</sequence>